<sequence>MEVLSGHLAIDDLDAFLGTIDTIGDRHGATIQAFDADYVAGRRHLVRAVEAAERAVANDDAIARDPAVEILLYAAGRRQIDRALEMGVDEGEGPAVIVVSGGDESAAVADLHTELALEDGAVLGARDDATLRAFFDITEREEAATDASVQELVCERVALLAVVK</sequence>
<reference evidence="2 3" key="1">
    <citation type="journal article" date="2019" name="Int. J. Syst. Evol. Microbiol.">
        <title>The Global Catalogue of Microorganisms (GCM) 10K type strain sequencing project: providing services to taxonomists for standard genome sequencing and annotation.</title>
        <authorList>
            <consortium name="The Broad Institute Genomics Platform"/>
            <consortium name="The Broad Institute Genome Sequencing Center for Infectious Disease"/>
            <person name="Wu L."/>
            <person name="Ma J."/>
        </authorList>
    </citation>
    <scope>NUCLEOTIDE SEQUENCE [LARGE SCALE GENOMIC DNA]</scope>
    <source>
        <strain evidence="2 3">IBRC-M 10256</strain>
    </source>
</reference>
<gene>
    <name evidence="2" type="primary">cgi121</name>
    <name evidence="2" type="ORF">ACFOUR_15005</name>
</gene>
<dbReference type="AlphaFoldDB" id="A0ABD5NSU2"/>
<evidence type="ECO:0000313" key="2">
    <source>
        <dbReference type="EMBL" id="MFC3959669.1"/>
    </source>
</evidence>
<dbReference type="InterPro" id="IPR013926">
    <property type="entry name" value="CGI121/TPRKB"/>
</dbReference>
<dbReference type="InterPro" id="IPR036504">
    <property type="entry name" value="CGI121/TPRKB_sf"/>
</dbReference>
<dbReference type="PIRSF" id="PIRSF022062">
    <property type="entry name" value="UCP022062"/>
    <property type="match status" value="1"/>
</dbReference>
<keyword evidence="3" id="KW-1185">Reference proteome</keyword>
<comment type="caution">
    <text evidence="2">The sequence shown here is derived from an EMBL/GenBank/DDBJ whole genome shotgun (WGS) entry which is preliminary data.</text>
</comment>
<dbReference type="NCBIfam" id="NF011465">
    <property type="entry name" value="PRK14886.1-1"/>
    <property type="match status" value="1"/>
</dbReference>
<dbReference type="GeneID" id="73902295"/>
<dbReference type="Gene3D" id="3.30.2380.10">
    <property type="entry name" value="CGI121/TPRKB"/>
    <property type="match status" value="1"/>
</dbReference>
<dbReference type="Pfam" id="PF08617">
    <property type="entry name" value="CGI-121"/>
    <property type="match status" value="1"/>
</dbReference>
<dbReference type="RefSeq" id="WP_256533183.1">
    <property type="nucleotide sequence ID" value="NZ_CP101824.1"/>
</dbReference>
<protein>
    <submittedName>
        <fullName evidence="2">KEOPS complex subunit Cgi121</fullName>
    </submittedName>
</protein>
<accession>A0ABD5NSU2</accession>
<evidence type="ECO:0000256" key="1">
    <source>
        <dbReference type="ARBA" id="ARBA00005546"/>
    </source>
</evidence>
<comment type="similarity">
    <text evidence="1">Belongs to the CGI121/TPRKB family.</text>
</comment>
<organism evidence="2 3">
    <name type="scientific">Halovivax cerinus</name>
    <dbReference type="NCBI Taxonomy" id="1487865"/>
    <lineage>
        <taxon>Archaea</taxon>
        <taxon>Methanobacteriati</taxon>
        <taxon>Methanobacteriota</taxon>
        <taxon>Stenosarchaea group</taxon>
        <taxon>Halobacteria</taxon>
        <taxon>Halobacteriales</taxon>
        <taxon>Natrialbaceae</taxon>
        <taxon>Halovivax</taxon>
    </lineage>
</organism>
<dbReference type="Proteomes" id="UP001595846">
    <property type="component" value="Unassembled WGS sequence"/>
</dbReference>
<evidence type="ECO:0000313" key="3">
    <source>
        <dbReference type="Proteomes" id="UP001595846"/>
    </source>
</evidence>
<dbReference type="SUPFAM" id="SSF143870">
    <property type="entry name" value="PF0523-like"/>
    <property type="match status" value="1"/>
</dbReference>
<proteinExistence type="inferred from homology"/>
<name>A0ABD5NSU2_9EURY</name>
<dbReference type="EMBL" id="JBHSAQ010000013">
    <property type="protein sequence ID" value="MFC3959669.1"/>
    <property type="molecule type" value="Genomic_DNA"/>
</dbReference>
<dbReference type="InterPro" id="IPR016799">
    <property type="entry name" value="UCP022062"/>
</dbReference>